<evidence type="ECO:0000313" key="6">
    <source>
        <dbReference type="EMBL" id="KAA8997786.1"/>
    </source>
</evidence>
<evidence type="ECO:0000256" key="2">
    <source>
        <dbReference type="ARBA" id="ARBA00023015"/>
    </source>
</evidence>
<comment type="similarity">
    <text evidence="1">Belongs to the LysR transcriptional regulatory family.</text>
</comment>
<dbReference type="InterPro" id="IPR050389">
    <property type="entry name" value="LysR-type_TF"/>
</dbReference>
<keyword evidence="2" id="KW-0805">Transcription regulation</keyword>
<feature type="domain" description="HTH lysR-type" evidence="5">
    <location>
        <begin position="9"/>
        <end position="66"/>
    </location>
</feature>
<dbReference type="InterPro" id="IPR005119">
    <property type="entry name" value="LysR_subst-bd"/>
</dbReference>
<dbReference type="GO" id="GO:0003700">
    <property type="term" value="F:DNA-binding transcription factor activity"/>
    <property type="evidence" value="ECO:0007669"/>
    <property type="project" value="InterPro"/>
</dbReference>
<dbReference type="AlphaFoldDB" id="A0A5J5FWJ4"/>
<protein>
    <submittedName>
        <fullName evidence="6">LysR family transcriptional regulator</fullName>
    </submittedName>
</protein>
<gene>
    <name evidence="6" type="ORF">FJU30_18265</name>
</gene>
<dbReference type="InterPro" id="IPR036390">
    <property type="entry name" value="WH_DNA-bd_sf"/>
</dbReference>
<dbReference type="SUPFAM" id="SSF46785">
    <property type="entry name" value="Winged helix' DNA-binding domain"/>
    <property type="match status" value="1"/>
</dbReference>
<evidence type="ECO:0000313" key="7">
    <source>
        <dbReference type="Proteomes" id="UP000335415"/>
    </source>
</evidence>
<evidence type="ECO:0000256" key="3">
    <source>
        <dbReference type="ARBA" id="ARBA00023125"/>
    </source>
</evidence>
<accession>A0A5J5FWJ4</accession>
<dbReference type="Gene3D" id="3.40.190.10">
    <property type="entry name" value="Periplasmic binding protein-like II"/>
    <property type="match status" value="2"/>
</dbReference>
<name>A0A5J5FWJ4_9GAMM</name>
<dbReference type="PANTHER" id="PTHR30118">
    <property type="entry name" value="HTH-TYPE TRANSCRIPTIONAL REGULATOR LEUO-RELATED"/>
    <property type="match status" value="1"/>
</dbReference>
<reference evidence="6 7" key="1">
    <citation type="submission" date="2019-09" db="EMBL/GenBank/DDBJ databases">
        <authorList>
            <person name="Li Y."/>
        </authorList>
    </citation>
    <scope>NUCLEOTIDE SEQUENCE [LARGE SCALE GENOMIC DNA]</scope>
    <source>
        <strain evidence="6 7">L3-3HA</strain>
    </source>
</reference>
<dbReference type="OrthoDB" id="8893795at2"/>
<dbReference type="InterPro" id="IPR036388">
    <property type="entry name" value="WH-like_DNA-bd_sf"/>
</dbReference>
<dbReference type="PANTHER" id="PTHR30118:SF15">
    <property type="entry name" value="TRANSCRIPTIONAL REGULATORY PROTEIN"/>
    <property type="match status" value="1"/>
</dbReference>
<comment type="caution">
    <text evidence="6">The sequence shown here is derived from an EMBL/GenBank/DDBJ whole genome shotgun (WGS) entry which is preliminary data.</text>
</comment>
<sequence>MNQTDLQSIDLNLLKVFEALYEEGGAGRAALRLGLTQSAVSAALRRLREIYQDALFMRTGRGLAPSTRADELKPVISEALDRCRQSLALAMPAHQDYRGRSIAVGLSDDFELAIARWLMRRVAQTAPGLRLIFRQTHSHIVADALLKREIDLAIASGGFSPAGLSHRTIGAGRYACLVDAQTAPARNGRLTLAEFVARGHILVSSGGVIGIVDQALAAQGMQRQVCASTTHFAGLPWLLCGSESVATLPAHAAQAIASLTGLCLLPCPLALPAYPIELGWRTHRMRDAALTLVLEAVSEAFVQPALATEWAEIGALSDRDGQD</sequence>
<dbReference type="Gene3D" id="1.10.10.10">
    <property type="entry name" value="Winged helix-like DNA-binding domain superfamily/Winged helix DNA-binding domain"/>
    <property type="match status" value="1"/>
</dbReference>
<dbReference type="SUPFAM" id="SSF53850">
    <property type="entry name" value="Periplasmic binding protein-like II"/>
    <property type="match status" value="1"/>
</dbReference>
<keyword evidence="4" id="KW-0804">Transcription</keyword>
<evidence type="ECO:0000256" key="4">
    <source>
        <dbReference type="ARBA" id="ARBA00023163"/>
    </source>
</evidence>
<dbReference type="EMBL" id="VYKJ01000010">
    <property type="protein sequence ID" value="KAA8997786.1"/>
    <property type="molecule type" value="Genomic_DNA"/>
</dbReference>
<dbReference type="PROSITE" id="PS50931">
    <property type="entry name" value="HTH_LYSR"/>
    <property type="match status" value="1"/>
</dbReference>
<proteinExistence type="inferred from homology"/>
<evidence type="ECO:0000256" key="1">
    <source>
        <dbReference type="ARBA" id="ARBA00009437"/>
    </source>
</evidence>
<keyword evidence="3" id="KW-0238">DNA-binding</keyword>
<dbReference type="Proteomes" id="UP000335415">
    <property type="component" value="Unassembled WGS sequence"/>
</dbReference>
<dbReference type="Pfam" id="PF03466">
    <property type="entry name" value="LysR_substrate"/>
    <property type="match status" value="1"/>
</dbReference>
<dbReference type="InterPro" id="IPR000847">
    <property type="entry name" value="LysR_HTH_N"/>
</dbReference>
<keyword evidence="7" id="KW-1185">Reference proteome</keyword>
<dbReference type="Pfam" id="PF00126">
    <property type="entry name" value="HTH_1"/>
    <property type="match status" value="1"/>
</dbReference>
<dbReference type="GO" id="GO:0003677">
    <property type="term" value="F:DNA binding"/>
    <property type="evidence" value="ECO:0007669"/>
    <property type="project" value="UniProtKB-KW"/>
</dbReference>
<organism evidence="6 7">
    <name type="scientific">Affinibrenneria salicis</name>
    <dbReference type="NCBI Taxonomy" id="2590031"/>
    <lineage>
        <taxon>Bacteria</taxon>
        <taxon>Pseudomonadati</taxon>
        <taxon>Pseudomonadota</taxon>
        <taxon>Gammaproteobacteria</taxon>
        <taxon>Enterobacterales</taxon>
        <taxon>Pectobacteriaceae</taxon>
        <taxon>Affinibrenneria</taxon>
    </lineage>
</organism>
<evidence type="ECO:0000259" key="5">
    <source>
        <dbReference type="PROSITE" id="PS50931"/>
    </source>
</evidence>